<evidence type="ECO:0000256" key="1">
    <source>
        <dbReference type="ARBA" id="ARBA00004123"/>
    </source>
</evidence>
<keyword evidence="20" id="KW-0675">Receptor</keyword>
<evidence type="ECO:0000256" key="12">
    <source>
        <dbReference type="ARBA" id="ARBA00023163"/>
    </source>
</evidence>
<evidence type="ECO:0000256" key="18">
    <source>
        <dbReference type="SAM" id="SignalP"/>
    </source>
</evidence>
<name>A0AAV6Q0N0_SOLSE</name>
<feature type="compositionally biased region" description="Low complexity" evidence="16">
    <location>
        <begin position="869"/>
        <end position="882"/>
    </location>
</feature>
<evidence type="ECO:0000256" key="13">
    <source>
        <dbReference type="ARBA" id="ARBA00023242"/>
    </source>
</evidence>
<feature type="transmembrane region" description="Helical" evidence="17">
    <location>
        <begin position="151"/>
        <end position="173"/>
    </location>
</feature>
<keyword evidence="12" id="KW-0804">Transcription</keyword>
<evidence type="ECO:0000256" key="3">
    <source>
        <dbReference type="ARBA" id="ARBA00007018"/>
    </source>
</evidence>
<evidence type="ECO:0000256" key="2">
    <source>
        <dbReference type="ARBA" id="ARBA00004141"/>
    </source>
</evidence>
<feature type="chain" id="PRO_5044011893" evidence="18">
    <location>
        <begin position="25"/>
        <end position="1006"/>
    </location>
</feature>
<evidence type="ECO:0000256" key="11">
    <source>
        <dbReference type="ARBA" id="ARBA00023136"/>
    </source>
</evidence>
<dbReference type="PANTHER" id="PTHR13006">
    <property type="entry name" value="PAPILLOMAVIRUS REGULATORY FACTOR PRF-1"/>
    <property type="match status" value="1"/>
</dbReference>
<dbReference type="PROSITE" id="PS50157">
    <property type="entry name" value="ZINC_FINGER_C2H2_2"/>
    <property type="match status" value="1"/>
</dbReference>
<dbReference type="Pfam" id="PF03006">
    <property type="entry name" value="HlyIII"/>
    <property type="match status" value="1"/>
</dbReference>
<feature type="region of interest" description="Disordered" evidence="16">
    <location>
        <begin position="538"/>
        <end position="558"/>
    </location>
</feature>
<feature type="transmembrane region" description="Helical" evidence="17">
    <location>
        <begin position="289"/>
        <end position="306"/>
    </location>
</feature>
<evidence type="ECO:0000313" key="21">
    <source>
        <dbReference type="Proteomes" id="UP000693946"/>
    </source>
</evidence>
<feature type="compositionally biased region" description="Low complexity" evidence="16">
    <location>
        <begin position="737"/>
        <end position="752"/>
    </location>
</feature>
<feature type="binding site" evidence="14">
    <location>
        <position position="292"/>
    </location>
    <ligand>
        <name>Zn(2+)</name>
        <dbReference type="ChEBI" id="CHEBI:29105"/>
    </ligand>
</feature>
<keyword evidence="11 17" id="KW-0472">Membrane</keyword>
<comment type="caution">
    <text evidence="20">The sequence shown here is derived from an EMBL/GenBank/DDBJ whole genome shotgun (WGS) entry which is preliminary data.</text>
</comment>
<dbReference type="EMBL" id="JAGKHQ010000019">
    <property type="protein sequence ID" value="KAG7481815.1"/>
    <property type="molecule type" value="Genomic_DNA"/>
</dbReference>
<feature type="region of interest" description="Disordered" evidence="16">
    <location>
        <begin position="850"/>
        <end position="895"/>
    </location>
</feature>
<evidence type="ECO:0000256" key="16">
    <source>
        <dbReference type="SAM" id="MobiDB-lite"/>
    </source>
</evidence>
<sequence>MPRVTCAPPSLCLSLLRLLKHLLPSLPPTVRDADVPPLYRKRFVLSGYRPVGLSRRCYILSLFQIHNETLNVWSHLLAAVCMSMRFLVFVVLQGGGILGFRLQGPEGQGFSVDVSSLPLVLYVISAITYLSCSAAAHLLQAHSEMEHYSLYFLDYACMAVYQYSCAMALYLYTSDDVWKQSMLAQIFPPASALLSWLSCATCCYATLATHFCRPLHRKLCQVVPLGVAFMVVFNPVAHRLISYSWKSNSALPLHFLQMVLFLPSAIFFSFPVPELFYPGHCDIVAHSHQIFHVMLSFSMFIQQEALFKNFLWRRPALIREFGEEHLLLVCASFLCLMLCCVMTALAMSCLHTGLGHDGCSAASRLIKWELKQRGFSLSDHGCSWSRGVIMSIILLLLLSVLLTALCSDCNRRSSFDLQDANVGKNPSTLISVVKLEETVVARENPMIGEIQNDEKDFVPTEENPVELTPWRSHLRAPQHTQGVWPNGSAAVMERTPAHSNTTGESSTEEETPVPYMAWRSHLGPRWQQDHIYQTIDEPSQTNALTPTTNNHEPERNGSESITQFEAATAEDDISDNCVDMLPKTRLGKRSPLGALVSSACTAGANPETAKTGVTMATAAGPQAITRVRGHPGLKVYFQCAGKGDSPGMADQLDLTESDISAVWPSSHSSSSSSVLPSNSRCISSCIDVPSRQRSPGDVDMDELMAAMVLSSLSCSPLMHSPTNPEPPAPVMDCVGGELSDSSSSGSGYWSVGQANGSPAPSPPILENDVNLTAVPDEGLDMEMEQEISDEPAPRKRRNSVKVAYRCLWPACGKVLTTVVGIKRHIRTTHLCRGGEHERCSRSEEDFYYTEVTQHQSPPHPPPCSPAPSSPSNCPASPASPSSPSSPSPPFPTCSALSSSAPSGSFWQVKSEHSYQAPPPSQVITEAASITVSSRWTAPPSTCFNKQALPFRVRSVSVGEQWLQNHSTPCRRIRGEAKKCRKVYGIEHRDQWCTACRWKKACQRFLD</sequence>
<evidence type="ECO:0000256" key="5">
    <source>
        <dbReference type="ARBA" id="ARBA00022723"/>
    </source>
</evidence>
<feature type="compositionally biased region" description="Pro residues" evidence="16">
    <location>
        <begin position="857"/>
        <end position="868"/>
    </location>
</feature>
<feature type="binding site" evidence="14">
    <location>
        <position position="288"/>
    </location>
    <ligand>
        <name>Zn(2+)</name>
        <dbReference type="ChEBI" id="CHEBI:29105"/>
    </ligand>
</feature>
<feature type="signal peptide" evidence="18">
    <location>
        <begin position="1"/>
        <end position="24"/>
    </location>
</feature>
<feature type="region of interest" description="Disordered" evidence="16">
    <location>
        <begin position="737"/>
        <end position="766"/>
    </location>
</feature>
<feature type="transmembrane region" description="Helical" evidence="17">
    <location>
        <begin position="326"/>
        <end position="347"/>
    </location>
</feature>
<dbReference type="InterPro" id="IPR013087">
    <property type="entry name" value="Znf_C2H2_type"/>
</dbReference>
<evidence type="ECO:0000256" key="10">
    <source>
        <dbReference type="ARBA" id="ARBA00023125"/>
    </source>
</evidence>
<dbReference type="PROSITE" id="PS00028">
    <property type="entry name" value="ZINC_FINGER_C2H2_1"/>
    <property type="match status" value="1"/>
</dbReference>
<evidence type="ECO:0000256" key="7">
    <source>
        <dbReference type="ARBA" id="ARBA00022833"/>
    </source>
</evidence>
<evidence type="ECO:0000256" key="14">
    <source>
        <dbReference type="PIRSR" id="PIRSR604254-1"/>
    </source>
</evidence>
<dbReference type="InterPro" id="IPR004254">
    <property type="entry name" value="AdipoR/HlyIII-related"/>
</dbReference>
<evidence type="ECO:0000256" key="4">
    <source>
        <dbReference type="ARBA" id="ARBA00022692"/>
    </source>
</evidence>
<comment type="subcellular location">
    <subcellularLocation>
        <location evidence="2">Membrane</location>
        <topology evidence="2">Multi-pass membrane protein</topology>
    </subcellularLocation>
    <subcellularLocation>
        <location evidence="1">Nucleus</location>
    </subcellularLocation>
</comment>
<feature type="domain" description="C2H2-type" evidence="19">
    <location>
        <begin position="804"/>
        <end position="829"/>
    </location>
</feature>
<accession>A0AAV6Q0N0</accession>
<organism evidence="20 21">
    <name type="scientific">Solea senegalensis</name>
    <name type="common">Senegalese sole</name>
    <dbReference type="NCBI Taxonomy" id="28829"/>
    <lineage>
        <taxon>Eukaryota</taxon>
        <taxon>Metazoa</taxon>
        <taxon>Chordata</taxon>
        <taxon>Craniata</taxon>
        <taxon>Vertebrata</taxon>
        <taxon>Euteleostomi</taxon>
        <taxon>Actinopterygii</taxon>
        <taxon>Neopterygii</taxon>
        <taxon>Teleostei</taxon>
        <taxon>Neoteleostei</taxon>
        <taxon>Acanthomorphata</taxon>
        <taxon>Carangaria</taxon>
        <taxon>Pleuronectiformes</taxon>
        <taxon>Pleuronectoidei</taxon>
        <taxon>Soleidae</taxon>
        <taxon>Solea</taxon>
    </lineage>
</organism>
<keyword evidence="21" id="KW-1185">Reference proteome</keyword>
<dbReference type="AlphaFoldDB" id="A0AAV6Q0N0"/>
<feature type="transmembrane region" description="Helical" evidence="17">
    <location>
        <begin position="387"/>
        <end position="405"/>
    </location>
</feature>
<keyword evidence="10" id="KW-0238">DNA-binding</keyword>
<reference evidence="20 21" key="1">
    <citation type="journal article" date="2021" name="Sci. Rep.">
        <title>Chromosome anchoring in Senegalese sole (Solea senegalensis) reveals sex-associated markers and genome rearrangements in flatfish.</title>
        <authorList>
            <person name="Guerrero-Cozar I."/>
            <person name="Gomez-Garrido J."/>
            <person name="Berbel C."/>
            <person name="Martinez-Blanch J.F."/>
            <person name="Alioto T."/>
            <person name="Claros M.G."/>
            <person name="Gagnaire P.A."/>
            <person name="Manchado M."/>
        </authorList>
    </citation>
    <scope>NUCLEOTIDE SEQUENCE [LARGE SCALE GENOMIC DNA]</scope>
    <source>
        <strain evidence="20">Sse05_10M</strain>
    </source>
</reference>
<gene>
    <name evidence="20" type="ORF">JOB18_006017</name>
</gene>
<dbReference type="SMART" id="SM01366">
    <property type="entry name" value="c-clamp"/>
    <property type="match status" value="1"/>
</dbReference>
<comment type="similarity">
    <text evidence="3">Belongs to the ADIPOR family.</text>
</comment>
<keyword evidence="9" id="KW-0805">Transcription regulation</keyword>
<dbReference type="GO" id="GO:0000978">
    <property type="term" value="F:RNA polymerase II cis-regulatory region sequence-specific DNA binding"/>
    <property type="evidence" value="ECO:0007669"/>
    <property type="project" value="TreeGrafter"/>
</dbReference>
<evidence type="ECO:0000256" key="15">
    <source>
        <dbReference type="PROSITE-ProRule" id="PRU00042"/>
    </source>
</evidence>
<evidence type="ECO:0000256" key="6">
    <source>
        <dbReference type="ARBA" id="ARBA00022771"/>
    </source>
</evidence>
<feature type="transmembrane region" description="Helical" evidence="17">
    <location>
        <begin position="76"/>
        <end position="99"/>
    </location>
</feature>
<keyword evidence="5 14" id="KW-0479">Metal-binding</keyword>
<dbReference type="GO" id="GO:0016020">
    <property type="term" value="C:membrane"/>
    <property type="evidence" value="ECO:0007669"/>
    <property type="project" value="UniProtKB-SubCell"/>
</dbReference>
<dbReference type="GO" id="GO:0006357">
    <property type="term" value="P:regulation of transcription by RNA polymerase II"/>
    <property type="evidence" value="ECO:0007669"/>
    <property type="project" value="TreeGrafter"/>
</dbReference>
<feature type="transmembrane region" description="Helical" evidence="17">
    <location>
        <begin position="253"/>
        <end position="277"/>
    </location>
</feature>
<dbReference type="GO" id="GO:0003700">
    <property type="term" value="F:DNA-binding transcription factor activity"/>
    <property type="evidence" value="ECO:0007669"/>
    <property type="project" value="TreeGrafter"/>
</dbReference>
<keyword evidence="6 15" id="KW-0863">Zinc-finger</keyword>
<evidence type="ECO:0000256" key="9">
    <source>
        <dbReference type="ARBA" id="ARBA00023015"/>
    </source>
</evidence>
<feature type="transmembrane region" description="Helical" evidence="17">
    <location>
        <begin position="119"/>
        <end position="139"/>
    </location>
</feature>
<feature type="transmembrane region" description="Helical" evidence="17">
    <location>
        <begin position="193"/>
        <end position="212"/>
    </location>
</feature>
<dbReference type="Proteomes" id="UP000693946">
    <property type="component" value="Linkage Group LG7"/>
</dbReference>
<evidence type="ECO:0000259" key="19">
    <source>
        <dbReference type="PROSITE" id="PS50157"/>
    </source>
</evidence>
<keyword evidence="13" id="KW-0539">Nucleus</keyword>
<keyword evidence="7 14" id="KW-0862">Zinc</keyword>
<dbReference type="PANTHER" id="PTHR13006:SF6">
    <property type="entry name" value="ZINC FINGER PROTEIN 395"/>
    <property type="match status" value="1"/>
</dbReference>
<feature type="compositionally biased region" description="Polar residues" evidence="16">
    <location>
        <begin position="538"/>
        <end position="550"/>
    </location>
</feature>
<dbReference type="GO" id="GO:0005634">
    <property type="term" value="C:nucleus"/>
    <property type="evidence" value="ECO:0007669"/>
    <property type="project" value="UniProtKB-SubCell"/>
</dbReference>
<keyword evidence="18" id="KW-0732">Signal</keyword>
<proteinExistence type="inferred from homology"/>
<dbReference type="GO" id="GO:0008270">
    <property type="term" value="F:zinc ion binding"/>
    <property type="evidence" value="ECO:0007669"/>
    <property type="project" value="UniProtKB-KW"/>
</dbReference>
<protein>
    <submittedName>
        <fullName evidence="20">Membrane progestin receptor beta-like</fullName>
    </submittedName>
</protein>
<evidence type="ECO:0000256" key="17">
    <source>
        <dbReference type="SAM" id="Phobius"/>
    </source>
</evidence>
<evidence type="ECO:0000313" key="20">
    <source>
        <dbReference type="EMBL" id="KAG7481815.1"/>
    </source>
</evidence>
<keyword evidence="4 17" id="KW-0812">Transmembrane</keyword>
<evidence type="ECO:0000256" key="8">
    <source>
        <dbReference type="ARBA" id="ARBA00022989"/>
    </source>
</evidence>
<keyword evidence="8 17" id="KW-1133">Transmembrane helix</keyword>
<dbReference type="InterPro" id="IPR052253">
    <property type="entry name" value="CR1/CR2-DNA-binding_regulator"/>
</dbReference>
<feature type="binding site" evidence="14">
    <location>
        <position position="137"/>
    </location>
    <ligand>
        <name>Zn(2+)</name>
        <dbReference type="ChEBI" id="CHEBI:29105"/>
    </ligand>
</feature>